<dbReference type="STRING" id="645134.A0A0L0HJU4"/>
<dbReference type="AlphaFoldDB" id="A0A0L0HJU4"/>
<dbReference type="GeneID" id="27686736"/>
<dbReference type="PANTHER" id="PTHR15239">
    <property type="entry name" value="NUCLEAR EXPORT MEDIATOR FACTOR NEMF"/>
    <property type="match status" value="1"/>
</dbReference>
<reference evidence="8 9" key="1">
    <citation type="submission" date="2009-08" db="EMBL/GenBank/DDBJ databases">
        <title>The Genome Sequence of Spizellomyces punctatus strain DAOM BR117.</title>
        <authorList>
            <consortium name="The Broad Institute Genome Sequencing Platform"/>
            <person name="Russ C."/>
            <person name="Cuomo C."/>
            <person name="Shea T."/>
            <person name="Young S.K."/>
            <person name="Zeng Q."/>
            <person name="Koehrsen M."/>
            <person name="Haas B."/>
            <person name="Borodovsky M."/>
            <person name="Guigo R."/>
            <person name="Alvarado L."/>
            <person name="Berlin A."/>
            <person name="Bochicchio J."/>
            <person name="Borenstein D."/>
            <person name="Chapman S."/>
            <person name="Chen Z."/>
            <person name="Engels R."/>
            <person name="Freedman E."/>
            <person name="Gellesch M."/>
            <person name="Goldberg J."/>
            <person name="Griggs A."/>
            <person name="Gujja S."/>
            <person name="Heiman D."/>
            <person name="Hepburn T."/>
            <person name="Howarth C."/>
            <person name="Jen D."/>
            <person name="Larson L."/>
            <person name="Lewis B."/>
            <person name="Mehta T."/>
            <person name="Park D."/>
            <person name="Pearson M."/>
            <person name="Roberts A."/>
            <person name="Saif S."/>
            <person name="Shenoy N."/>
            <person name="Sisk P."/>
            <person name="Stolte C."/>
            <person name="Sykes S."/>
            <person name="Thomson T."/>
            <person name="Walk T."/>
            <person name="White J."/>
            <person name="Yandava C."/>
            <person name="Burger G."/>
            <person name="Gray M.W."/>
            <person name="Holland P.W.H."/>
            <person name="King N."/>
            <person name="Lang F.B.F."/>
            <person name="Roger A.J."/>
            <person name="Ruiz-Trillo I."/>
            <person name="Lander E."/>
            <person name="Nusbaum C."/>
        </authorList>
    </citation>
    <scope>NUCLEOTIDE SEQUENCE [LARGE SCALE GENOMIC DNA]</scope>
    <source>
        <strain evidence="8 9">DAOM BR117</strain>
    </source>
</reference>
<organism evidence="8 9">
    <name type="scientific">Spizellomyces punctatus (strain DAOM BR117)</name>
    <dbReference type="NCBI Taxonomy" id="645134"/>
    <lineage>
        <taxon>Eukaryota</taxon>
        <taxon>Fungi</taxon>
        <taxon>Fungi incertae sedis</taxon>
        <taxon>Chytridiomycota</taxon>
        <taxon>Chytridiomycota incertae sedis</taxon>
        <taxon>Chytridiomycetes</taxon>
        <taxon>Spizellomycetales</taxon>
        <taxon>Spizellomycetaceae</taxon>
        <taxon>Spizellomyces</taxon>
    </lineage>
</organism>
<protein>
    <recommendedName>
        <fullName evidence="10">NFACT RNA-binding domain-containing protein</fullName>
    </recommendedName>
</protein>
<comment type="similarity">
    <text evidence="3">Belongs to the NEMF family.</text>
</comment>
<dbReference type="InParanoid" id="A0A0L0HJU4"/>
<evidence type="ECO:0000256" key="7">
    <source>
        <dbReference type="SAM" id="MobiDB-lite"/>
    </source>
</evidence>
<keyword evidence="9" id="KW-1185">Reference proteome</keyword>
<feature type="region of interest" description="Disordered" evidence="7">
    <location>
        <begin position="204"/>
        <end position="238"/>
    </location>
</feature>
<gene>
    <name evidence="8" type="ORF">SPPG_03203</name>
</gene>
<keyword evidence="5" id="KW-0175">Coiled coil</keyword>
<proteinExistence type="inferred from homology"/>
<dbReference type="RefSeq" id="XP_016609431.1">
    <property type="nucleotide sequence ID" value="XM_016751477.1"/>
</dbReference>
<dbReference type="Pfam" id="PF05833">
    <property type="entry name" value="NFACT_N"/>
    <property type="match status" value="1"/>
</dbReference>
<comment type="subcellular location">
    <subcellularLocation>
        <location evidence="2">Cytoplasm</location>
    </subcellularLocation>
    <subcellularLocation>
        <location evidence="1">Nucleus</location>
    </subcellularLocation>
</comment>
<dbReference type="Proteomes" id="UP000053201">
    <property type="component" value="Unassembled WGS sequence"/>
</dbReference>
<name>A0A0L0HJU4_SPIPD</name>
<sequence length="268" mass="29832">MKQRFSALDVSAQVAELRLRLVGLRLQNVYDINQRTYLFKFSRPDHKEIILIESGIRMHSTEFTREKSNTPSHFAMKLRKHLRTRRLNALDQLGADRVVDMRFGEGETAYHVIVEFYASGNIILTDHEYKILALLRVVELDAPSTAASGAVQQSGQKSTDDTETRFAVGEGYDVSRARPFEDITLQKIRSILENAIAEVGNVSESTSVTEADGRGAKTGKKKTSAKWGGKDKKKGKDASLRKVIREKLGPDYGPALVSTAFDSGLDVT</sequence>
<evidence type="ECO:0000256" key="4">
    <source>
        <dbReference type="ARBA" id="ARBA00022490"/>
    </source>
</evidence>
<evidence type="ECO:0000256" key="5">
    <source>
        <dbReference type="ARBA" id="ARBA00023054"/>
    </source>
</evidence>
<evidence type="ECO:0000256" key="2">
    <source>
        <dbReference type="ARBA" id="ARBA00004496"/>
    </source>
</evidence>
<dbReference type="PANTHER" id="PTHR15239:SF6">
    <property type="entry name" value="RIBOSOME QUALITY CONTROL COMPLEX SUBUNIT NEMF"/>
    <property type="match status" value="1"/>
</dbReference>
<evidence type="ECO:0000256" key="6">
    <source>
        <dbReference type="ARBA" id="ARBA00023242"/>
    </source>
</evidence>
<dbReference type="GO" id="GO:1990112">
    <property type="term" value="C:RQC complex"/>
    <property type="evidence" value="ECO:0007669"/>
    <property type="project" value="TreeGrafter"/>
</dbReference>
<accession>A0A0L0HJU4</accession>
<dbReference type="eggNOG" id="KOG2030">
    <property type="taxonomic scope" value="Eukaryota"/>
</dbReference>
<dbReference type="GO" id="GO:0005737">
    <property type="term" value="C:cytoplasm"/>
    <property type="evidence" value="ECO:0007669"/>
    <property type="project" value="UniProtKB-SubCell"/>
</dbReference>
<evidence type="ECO:0000313" key="9">
    <source>
        <dbReference type="Proteomes" id="UP000053201"/>
    </source>
</evidence>
<feature type="compositionally biased region" description="Basic and acidic residues" evidence="7">
    <location>
        <begin position="228"/>
        <end position="238"/>
    </location>
</feature>
<dbReference type="OrthoDB" id="207084at2759"/>
<dbReference type="GO" id="GO:0005634">
    <property type="term" value="C:nucleus"/>
    <property type="evidence" value="ECO:0007669"/>
    <property type="project" value="UniProtKB-SubCell"/>
</dbReference>
<dbReference type="EMBL" id="KQ257454">
    <property type="protein sequence ID" value="KND01392.1"/>
    <property type="molecule type" value="Genomic_DNA"/>
</dbReference>
<dbReference type="GO" id="GO:1990116">
    <property type="term" value="P:ribosome-associated ubiquitin-dependent protein catabolic process"/>
    <property type="evidence" value="ECO:0007669"/>
    <property type="project" value="TreeGrafter"/>
</dbReference>
<evidence type="ECO:0000256" key="3">
    <source>
        <dbReference type="ARBA" id="ARBA00008318"/>
    </source>
</evidence>
<keyword evidence="4" id="KW-0963">Cytoplasm</keyword>
<evidence type="ECO:0000256" key="1">
    <source>
        <dbReference type="ARBA" id="ARBA00004123"/>
    </source>
</evidence>
<dbReference type="FunFam" id="2.30.310.10:FF:000001">
    <property type="entry name" value="Nuclear export mediator factor Nemf"/>
    <property type="match status" value="1"/>
</dbReference>
<dbReference type="GO" id="GO:0043023">
    <property type="term" value="F:ribosomal large subunit binding"/>
    <property type="evidence" value="ECO:0007669"/>
    <property type="project" value="TreeGrafter"/>
</dbReference>
<dbReference type="GO" id="GO:0000049">
    <property type="term" value="F:tRNA binding"/>
    <property type="evidence" value="ECO:0007669"/>
    <property type="project" value="TreeGrafter"/>
</dbReference>
<dbReference type="Gene3D" id="2.30.310.10">
    <property type="entry name" value="ibrinogen binding protein from staphylococcus aureus domain"/>
    <property type="match status" value="1"/>
</dbReference>
<evidence type="ECO:0008006" key="10">
    <source>
        <dbReference type="Google" id="ProtNLM"/>
    </source>
</evidence>
<evidence type="ECO:0000313" key="8">
    <source>
        <dbReference type="EMBL" id="KND01392.1"/>
    </source>
</evidence>
<dbReference type="VEuPathDB" id="FungiDB:SPPG_03203"/>
<keyword evidence="6" id="KW-0539">Nucleus</keyword>
<dbReference type="InterPro" id="IPR051608">
    <property type="entry name" value="RQC_Subunit_NEMF"/>
</dbReference>
<dbReference type="GO" id="GO:0072344">
    <property type="term" value="P:rescue of stalled ribosome"/>
    <property type="evidence" value="ECO:0007669"/>
    <property type="project" value="TreeGrafter"/>
</dbReference>